<keyword evidence="1" id="KW-1133">Transmembrane helix</keyword>
<feature type="domain" description="AB hydrolase-1" evidence="2">
    <location>
        <begin position="81"/>
        <end position="183"/>
    </location>
</feature>
<dbReference type="Pfam" id="PF00561">
    <property type="entry name" value="Abhydrolase_1"/>
    <property type="match status" value="1"/>
</dbReference>
<keyword evidence="1" id="KW-0472">Membrane</keyword>
<dbReference type="PANTHER" id="PTHR43798:SF33">
    <property type="entry name" value="HYDROLASE, PUTATIVE (AFU_ORTHOLOGUE AFUA_2G14860)-RELATED"/>
    <property type="match status" value="1"/>
</dbReference>
<dbReference type="Proteomes" id="UP001341820">
    <property type="component" value="Unassembled WGS sequence"/>
</dbReference>
<keyword evidence="1" id="KW-0812">Transmembrane</keyword>
<sequence length="327" mass="36928">MKVKQKETENRTSKKTKKVLSILLKIVAAIILVIALFFAVVFIINLISSKFEEAQIESYGQLVQVDGETMNVLIEGEGEETIVLLPGYGTAAPALDFKPLIEELAPFYKVVVVEPFGYGLSDHTDKERTTENIVFEIHEALQSLDIDEYILMGHSIAGIYGLNYVNKYEDEVQAFVGIDTSVPTQGGMDEELPISTFHFLRKSGLGRLVINLGDDPYETLPFDEETKEQMRLITHKNLFNASNLNEMKHFSSNFKEAQSLAFPDELPLLLFIQADNSDVEGWIPLHEEQVENSLHGKTMLIDADHYLHHTKSKEMVDTMRVFLGETE</sequence>
<dbReference type="Gene3D" id="3.40.50.1820">
    <property type="entry name" value="alpha/beta hydrolase"/>
    <property type="match status" value="1"/>
</dbReference>
<dbReference type="InterPro" id="IPR029058">
    <property type="entry name" value="AB_hydrolase_fold"/>
</dbReference>
<evidence type="ECO:0000259" key="2">
    <source>
        <dbReference type="Pfam" id="PF00561"/>
    </source>
</evidence>
<keyword evidence="3" id="KW-0378">Hydrolase</keyword>
<proteinExistence type="predicted"/>
<dbReference type="SUPFAM" id="SSF53474">
    <property type="entry name" value="alpha/beta-Hydrolases"/>
    <property type="match status" value="1"/>
</dbReference>
<evidence type="ECO:0000256" key="1">
    <source>
        <dbReference type="SAM" id="Phobius"/>
    </source>
</evidence>
<name>A0ABU6NQS1_9BACI</name>
<dbReference type="PANTHER" id="PTHR43798">
    <property type="entry name" value="MONOACYLGLYCEROL LIPASE"/>
    <property type="match status" value="1"/>
</dbReference>
<gene>
    <name evidence="3" type="ORF">P5F74_13415</name>
</gene>
<protein>
    <submittedName>
        <fullName evidence="3">Alpha/beta hydrolase</fullName>
    </submittedName>
</protein>
<dbReference type="EMBL" id="JAROAS010000027">
    <property type="protein sequence ID" value="MED4129137.1"/>
    <property type="molecule type" value="Genomic_DNA"/>
</dbReference>
<evidence type="ECO:0000313" key="3">
    <source>
        <dbReference type="EMBL" id="MED4129137.1"/>
    </source>
</evidence>
<accession>A0ABU6NQS1</accession>
<comment type="caution">
    <text evidence="3">The sequence shown here is derived from an EMBL/GenBank/DDBJ whole genome shotgun (WGS) entry which is preliminary data.</text>
</comment>
<dbReference type="RefSeq" id="WP_328237836.1">
    <property type="nucleotide sequence ID" value="NZ_JAROAS010000027.1"/>
</dbReference>
<organism evidence="3 4">
    <name type="scientific">Shouchella miscanthi</name>
    <dbReference type="NCBI Taxonomy" id="2598861"/>
    <lineage>
        <taxon>Bacteria</taxon>
        <taxon>Bacillati</taxon>
        <taxon>Bacillota</taxon>
        <taxon>Bacilli</taxon>
        <taxon>Bacillales</taxon>
        <taxon>Bacillaceae</taxon>
        <taxon>Shouchella</taxon>
    </lineage>
</organism>
<dbReference type="GO" id="GO:0016787">
    <property type="term" value="F:hydrolase activity"/>
    <property type="evidence" value="ECO:0007669"/>
    <property type="project" value="UniProtKB-KW"/>
</dbReference>
<reference evidence="3 4" key="1">
    <citation type="submission" date="2023-03" db="EMBL/GenBank/DDBJ databases">
        <title>Bacillus Genome Sequencing.</title>
        <authorList>
            <person name="Dunlap C."/>
        </authorList>
    </citation>
    <scope>NUCLEOTIDE SEQUENCE [LARGE SCALE GENOMIC DNA]</scope>
    <source>
        <strain evidence="3 4">B-4107</strain>
    </source>
</reference>
<evidence type="ECO:0000313" key="4">
    <source>
        <dbReference type="Proteomes" id="UP001341820"/>
    </source>
</evidence>
<feature type="transmembrane region" description="Helical" evidence="1">
    <location>
        <begin position="20"/>
        <end position="47"/>
    </location>
</feature>
<keyword evidence="4" id="KW-1185">Reference proteome</keyword>
<dbReference type="InterPro" id="IPR050266">
    <property type="entry name" value="AB_hydrolase_sf"/>
</dbReference>
<dbReference type="InterPro" id="IPR000073">
    <property type="entry name" value="AB_hydrolase_1"/>
</dbReference>